<evidence type="ECO:0000313" key="2">
    <source>
        <dbReference type="Proteomes" id="UP000309997"/>
    </source>
</evidence>
<proteinExistence type="predicted"/>
<dbReference type="EMBL" id="RCHU02000002">
    <property type="protein sequence ID" value="KAL3604385.1"/>
    <property type="molecule type" value="Genomic_DNA"/>
</dbReference>
<comment type="caution">
    <text evidence="1">The sequence shown here is derived from an EMBL/GenBank/DDBJ whole genome shotgun (WGS) entry which is preliminary data.</text>
</comment>
<gene>
    <name evidence="1" type="ORF">D5086_005244</name>
</gene>
<reference evidence="1 2" key="1">
    <citation type="journal article" date="2024" name="Plant Biotechnol. J.">
        <title>Genome and CRISPR/Cas9 system of a widespread forest tree (Populus alba) in the world.</title>
        <authorList>
            <person name="Liu Y.J."/>
            <person name="Jiang P.F."/>
            <person name="Han X.M."/>
            <person name="Li X.Y."/>
            <person name="Wang H.M."/>
            <person name="Wang Y.J."/>
            <person name="Wang X.X."/>
            <person name="Zeng Q.Y."/>
        </authorList>
    </citation>
    <scope>NUCLEOTIDE SEQUENCE [LARGE SCALE GENOMIC DNA]</scope>
    <source>
        <strain evidence="2">cv. PAL-ZL1</strain>
    </source>
</reference>
<keyword evidence="2" id="KW-1185">Reference proteome</keyword>
<accession>A0ACC4CTV1</accession>
<sequence length="634" mass="72504">MFEEMAPLRSSGYIDPGWEHGIAQDERKKKVPEEVCFNMRKNLEGCRSGRKRRQAEFEQAPLAFHSNEYNDMEEASCSYKQKGKKVVGDKNLVIRIPGEVAYCDKAPEDVYLRIKENMKWHRTDNDIRNNIKGRSPGSSSNGAEPPMKRSRLDSVFLKSLKNQTSSHYRQTKAKMGFEKKALKEGPSSQLLSGRFLQDEIITIKEYLEEFKASWTITGCSIVADSWNDLQDDGREVEKIVLNATFWKKLQHVKKSLEPVAHVLQKIDSDETRSIAYIYNDMCRAKHAIKVIHGDDARKYRPFWTVIENQWSSLFHHPLYMAAYFLNPSYRYRPDFLLNPEVMRGLNECIVRLEVDNGKRISASMQIPDFVAAKADFGTDLAISTRMELDPAAWWQQHGISCLELQRIAIRILSQTCSSRICEHTWSIYDQVHSKRHSTASRKRWNELTFVHYNLRLRERQLGRKPGDVVSFDNLITENILDDWLVESEKQTMQEDEEILYNEMEQFDGDEMDENDHKEKRPADMVTLAGVLEPLDVIPAAGGVTTDDDVCDLRTVLIDSVTFPGAKGEDSASAAYARVVRTGVPRAHGGKSNRALIQIPFLFIILGTVGLGGLNATRAYKKQKEAHPSHNPFLP</sequence>
<name>A0ACC4CTV1_POPAL</name>
<evidence type="ECO:0000313" key="1">
    <source>
        <dbReference type="EMBL" id="KAL3604385.1"/>
    </source>
</evidence>
<dbReference type="Proteomes" id="UP000309997">
    <property type="component" value="Unassembled WGS sequence"/>
</dbReference>
<organism evidence="1 2">
    <name type="scientific">Populus alba</name>
    <name type="common">White poplar</name>
    <dbReference type="NCBI Taxonomy" id="43335"/>
    <lineage>
        <taxon>Eukaryota</taxon>
        <taxon>Viridiplantae</taxon>
        <taxon>Streptophyta</taxon>
        <taxon>Embryophyta</taxon>
        <taxon>Tracheophyta</taxon>
        <taxon>Spermatophyta</taxon>
        <taxon>Magnoliopsida</taxon>
        <taxon>eudicotyledons</taxon>
        <taxon>Gunneridae</taxon>
        <taxon>Pentapetalae</taxon>
        <taxon>rosids</taxon>
        <taxon>fabids</taxon>
        <taxon>Malpighiales</taxon>
        <taxon>Salicaceae</taxon>
        <taxon>Saliceae</taxon>
        <taxon>Populus</taxon>
    </lineage>
</organism>
<protein>
    <submittedName>
        <fullName evidence="1">Uncharacterized protein</fullName>
    </submittedName>
</protein>